<keyword evidence="2" id="KW-0812">Transmembrane</keyword>
<sequence length="356" mass="39119">MCPLPHHPGTGPNDDNPIGDPWDLGFMLGVRREGGGRGRGILLAGIAFLAAVGAVLLIAKGAKQTALYGTYWGGYYDDYYGNYWDPYGYEQGRSDYWNNVADWDAQDPWSYNDWAARDAAWRRAAYGYGPFDTQEHADYYYNPDQDEFDEQAAYQDYLNRYYASHTGTFGIPYSPAAEDSYERRGGLYRAAASLEAADAKSKRIGLSQKAGLSSSPTFTQLADNFKLARLGVNVGGDPFDPSEAVRLQKMKESLRNRQFGLQKLGASAEGSNNVPGTYTENCVEGSPSALCDRGVKVNEATNSKSGDWKVEAGKIEPSYRVGISPERELSPNTLGGDWLGHMGSAPVTKEEIQAQR</sequence>
<organism evidence="3">
    <name type="scientific">Guillardia theta (strain CCMP2712)</name>
    <name type="common">Cryptophyte</name>
    <dbReference type="NCBI Taxonomy" id="905079"/>
    <lineage>
        <taxon>Eukaryota</taxon>
        <taxon>Cryptophyceae</taxon>
        <taxon>Pyrenomonadales</taxon>
        <taxon>Geminigeraceae</taxon>
        <taxon>Guillardia</taxon>
    </lineage>
</organism>
<dbReference type="EMBL" id="JH992997">
    <property type="protein sequence ID" value="EKX45896.1"/>
    <property type="molecule type" value="Genomic_DNA"/>
</dbReference>
<evidence type="ECO:0000256" key="1">
    <source>
        <dbReference type="SAM" id="MobiDB-lite"/>
    </source>
</evidence>
<gene>
    <name evidence="3" type="ORF">GUITHDRAFT_138724</name>
</gene>
<keyword evidence="5" id="KW-1185">Reference proteome</keyword>
<keyword evidence="2" id="KW-1133">Transmembrane helix</keyword>
<dbReference type="HOGENOM" id="CLU_779503_0_0_1"/>
<dbReference type="PaxDb" id="55529-EKX45896"/>
<keyword evidence="2" id="KW-0472">Membrane</keyword>
<dbReference type="OrthoDB" id="10668252at2759"/>
<evidence type="ECO:0000313" key="4">
    <source>
        <dbReference type="EnsemblProtists" id="EKX45896"/>
    </source>
</evidence>
<reference evidence="3 5" key="1">
    <citation type="journal article" date="2012" name="Nature">
        <title>Algal genomes reveal evolutionary mosaicism and the fate of nucleomorphs.</title>
        <authorList>
            <consortium name="DOE Joint Genome Institute"/>
            <person name="Curtis B.A."/>
            <person name="Tanifuji G."/>
            <person name="Burki F."/>
            <person name="Gruber A."/>
            <person name="Irimia M."/>
            <person name="Maruyama S."/>
            <person name="Arias M.C."/>
            <person name="Ball S.G."/>
            <person name="Gile G.H."/>
            <person name="Hirakawa Y."/>
            <person name="Hopkins J.F."/>
            <person name="Kuo A."/>
            <person name="Rensing S.A."/>
            <person name="Schmutz J."/>
            <person name="Symeonidi A."/>
            <person name="Elias M."/>
            <person name="Eveleigh R.J."/>
            <person name="Herman E.K."/>
            <person name="Klute M.J."/>
            <person name="Nakayama T."/>
            <person name="Obornik M."/>
            <person name="Reyes-Prieto A."/>
            <person name="Armbrust E.V."/>
            <person name="Aves S.J."/>
            <person name="Beiko R.G."/>
            <person name="Coutinho P."/>
            <person name="Dacks J.B."/>
            <person name="Durnford D.G."/>
            <person name="Fast N.M."/>
            <person name="Green B.R."/>
            <person name="Grisdale C.J."/>
            <person name="Hempel F."/>
            <person name="Henrissat B."/>
            <person name="Hoppner M.P."/>
            <person name="Ishida K."/>
            <person name="Kim E."/>
            <person name="Koreny L."/>
            <person name="Kroth P.G."/>
            <person name="Liu Y."/>
            <person name="Malik S.B."/>
            <person name="Maier U.G."/>
            <person name="McRose D."/>
            <person name="Mock T."/>
            <person name="Neilson J.A."/>
            <person name="Onodera N.T."/>
            <person name="Poole A.M."/>
            <person name="Pritham E.J."/>
            <person name="Richards T.A."/>
            <person name="Rocap G."/>
            <person name="Roy S.W."/>
            <person name="Sarai C."/>
            <person name="Schaack S."/>
            <person name="Shirato S."/>
            <person name="Slamovits C.H."/>
            <person name="Spencer D.F."/>
            <person name="Suzuki S."/>
            <person name="Worden A.Z."/>
            <person name="Zauner S."/>
            <person name="Barry K."/>
            <person name="Bell C."/>
            <person name="Bharti A.K."/>
            <person name="Crow J.A."/>
            <person name="Grimwood J."/>
            <person name="Kramer R."/>
            <person name="Lindquist E."/>
            <person name="Lucas S."/>
            <person name="Salamov A."/>
            <person name="McFadden G.I."/>
            <person name="Lane C.E."/>
            <person name="Keeling P.J."/>
            <person name="Gray M.W."/>
            <person name="Grigoriev I.V."/>
            <person name="Archibald J.M."/>
        </authorList>
    </citation>
    <scope>NUCLEOTIDE SEQUENCE</scope>
    <source>
        <strain evidence="3 5">CCMP2712</strain>
    </source>
</reference>
<reference evidence="4" key="3">
    <citation type="submission" date="2016-03" db="UniProtKB">
        <authorList>
            <consortium name="EnsemblProtists"/>
        </authorList>
    </citation>
    <scope>IDENTIFICATION</scope>
</reference>
<dbReference type="RefSeq" id="XP_005832876.1">
    <property type="nucleotide sequence ID" value="XM_005832819.1"/>
</dbReference>
<protein>
    <submittedName>
        <fullName evidence="3 4">Uncharacterized protein</fullName>
    </submittedName>
</protein>
<name>L1JBL0_GUITC</name>
<dbReference type="GeneID" id="17302494"/>
<feature type="transmembrane region" description="Helical" evidence="2">
    <location>
        <begin position="41"/>
        <end position="59"/>
    </location>
</feature>
<evidence type="ECO:0000313" key="5">
    <source>
        <dbReference type="Proteomes" id="UP000011087"/>
    </source>
</evidence>
<proteinExistence type="predicted"/>
<dbReference type="Proteomes" id="UP000011087">
    <property type="component" value="Unassembled WGS sequence"/>
</dbReference>
<evidence type="ECO:0000313" key="3">
    <source>
        <dbReference type="EMBL" id="EKX45896.1"/>
    </source>
</evidence>
<dbReference type="EnsemblProtists" id="EKX45896">
    <property type="protein sequence ID" value="EKX45896"/>
    <property type="gene ID" value="GUITHDRAFT_138724"/>
</dbReference>
<dbReference type="KEGG" id="gtt:GUITHDRAFT_138724"/>
<evidence type="ECO:0000256" key="2">
    <source>
        <dbReference type="SAM" id="Phobius"/>
    </source>
</evidence>
<feature type="region of interest" description="Disordered" evidence="1">
    <location>
        <begin position="323"/>
        <end position="356"/>
    </location>
</feature>
<reference evidence="5" key="2">
    <citation type="submission" date="2012-11" db="EMBL/GenBank/DDBJ databases">
        <authorList>
            <person name="Kuo A."/>
            <person name="Curtis B.A."/>
            <person name="Tanifuji G."/>
            <person name="Burki F."/>
            <person name="Gruber A."/>
            <person name="Irimia M."/>
            <person name="Maruyama S."/>
            <person name="Arias M.C."/>
            <person name="Ball S.G."/>
            <person name="Gile G.H."/>
            <person name="Hirakawa Y."/>
            <person name="Hopkins J.F."/>
            <person name="Rensing S.A."/>
            <person name="Schmutz J."/>
            <person name="Symeonidi A."/>
            <person name="Elias M."/>
            <person name="Eveleigh R.J."/>
            <person name="Herman E.K."/>
            <person name="Klute M.J."/>
            <person name="Nakayama T."/>
            <person name="Obornik M."/>
            <person name="Reyes-Prieto A."/>
            <person name="Armbrust E.V."/>
            <person name="Aves S.J."/>
            <person name="Beiko R.G."/>
            <person name="Coutinho P."/>
            <person name="Dacks J.B."/>
            <person name="Durnford D.G."/>
            <person name="Fast N.M."/>
            <person name="Green B.R."/>
            <person name="Grisdale C."/>
            <person name="Hempe F."/>
            <person name="Henrissat B."/>
            <person name="Hoppner M.P."/>
            <person name="Ishida K.-I."/>
            <person name="Kim E."/>
            <person name="Koreny L."/>
            <person name="Kroth P.G."/>
            <person name="Liu Y."/>
            <person name="Malik S.-B."/>
            <person name="Maier U.G."/>
            <person name="McRose D."/>
            <person name="Mock T."/>
            <person name="Neilson J.A."/>
            <person name="Onodera N.T."/>
            <person name="Poole A.M."/>
            <person name="Pritham E.J."/>
            <person name="Richards T.A."/>
            <person name="Rocap G."/>
            <person name="Roy S.W."/>
            <person name="Sarai C."/>
            <person name="Schaack S."/>
            <person name="Shirato S."/>
            <person name="Slamovits C.H."/>
            <person name="Spencer D.F."/>
            <person name="Suzuki S."/>
            <person name="Worden A.Z."/>
            <person name="Zauner S."/>
            <person name="Barry K."/>
            <person name="Bell C."/>
            <person name="Bharti A.K."/>
            <person name="Crow J.A."/>
            <person name="Grimwood J."/>
            <person name="Kramer R."/>
            <person name="Lindquist E."/>
            <person name="Lucas S."/>
            <person name="Salamov A."/>
            <person name="McFadden G.I."/>
            <person name="Lane C.E."/>
            <person name="Keeling P.J."/>
            <person name="Gray M.W."/>
            <person name="Grigoriev I.V."/>
            <person name="Archibald J.M."/>
        </authorList>
    </citation>
    <scope>NUCLEOTIDE SEQUENCE</scope>
    <source>
        <strain evidence="5">CCMP2712</strain>
    </source>
</reference>
<dbReference type="AlphaFoldDB" id="L1JBL0"/>
<accession>L1JBL0</accession>